<protein>
    <submittedName>
        <fullName evidence="1">Uncharacterized protein</fullName>
    </submittedName>
</protein>
<proteinExistence type="predicted"/>
<dbReference type="AlphaFoldDB" id="A0A182S052"/>
<dbReference type="STRING" id="62324.A0A182S052"/>
<name>A0A182S052_ANOFN</name>
<accession>A0A182S052</accession>
<dbReference type="EnsemblMetazoa" id="AFUN011935-RA">
    <property type="protein sequence ID" value="AFUN011935-PA"/>
    <property type="gene ID" value="AFUN011935"/>
</dbReference>
<evidence type="ECO:0000313" key="1">
    <source>
        <dbReference type="EnsemblMetazoa" id="AFUN011935-PA"/>
    </source>
</evidence>
<organism evidence="1">
    <name type="scientific">Anopheles funestus</name>
    <name type="common">African malaria mosquito</name>
    <dbReference type="NCBI Taxonomy" id="62324"/>
    <lineage>
        <taxon>Eukaryota</taxon>
        <taxon>Metazoa</taxon>
        <taxon>Ecdysozoa</taxon>
        <taxon>Arthropoda</taxon>
        <taxon>Hexapoda</taxon>
        <taxon>Insecta</taxon>
        <taxon>Pterygota</taxon>
        <taxon>Neoptera</taxon>
        <taxon>Endopterygota</taxon>
        <taxon>Diptera</taxon>
        <taxon>Nematocera</taxon>
        <taxon>Culicoidea</taxon>
        <taxon>Culicidae</taxon>
        <taxon>Anophelinae</taxon>
        <taxon>Anopheles</taxon>
    </lineage>
</organism>
<reference evidence="1" key="1">
    <citation type="submission" date="2020-05" db="UniProtKB">
        <authorList>
            <consortium name="EnsemblMetazoa"/>
        </authorList>
    </citation>
    <scope>IDENTIFICATION</scope>
    <source>
        <strain evidence="1">FUMOZ</strain>
    </source>
</reference>
<sequence>MLAEIHALIIFEPHSGETYKTLFEKIRLKQSLREENKGVRQGYRTTRDFLRLALNKDADAAILLERFQAALGDLGTRRIVTEMADMLVTKEEVQSGLCLALERSVVAVTISIWERRDGTKRARVRLPHKDAILLEGKRSMVGYSICPVFGAPNAECHSLFPVPGAWSHHRGVPW</sequence>
<dbReference type="VEuPathDB" id="VectorBase:AFUN011935"/>
<dbReference type="VEuPathDB" id="VectorBase:AFUN2_012368"/>